<sequence>MDTALSTEKSDVYSFGIVILEVISRKKDTHADDFSLLKSFLEVHKQGKKATNLFDTEISVAGDLELLDCLAEIAVECLNLDVNQRPSMTDVAERLLILSRSHGLHARHTVDKTRRADYSFVTGISSSLAEQDTNLHGTTISSSVSTGLYKFNNLDIFNRKGRRKFDRNVTHTLQKSHFIKIFKKEEIREIIRSSTSIEKGAFSEVYKGVADDALVAVKKMLDSNALKSKRLEDKVIIQSQIIHKNIVRLIGYCLEMDSPVLVYEFLSSGTLHDILHSGSMVPLNLDVRLSMVAESAQGLAYLHSHTHCRILHGDVRPANILLDDNFMPKITIVDASPMEEPEYIQTIRVDLAYMDPVYLQTGILTEESDVYSFGIVILEVISRKFPANNGSLVRSFLGIHKKGKKATELFDKEIAVSGNWEILDCLAEIAVQCLSPDRDERPTMTDVAERLVTLQRYRRSQVVRQ</sequence>
<name>A0ACD6A8M0_AVESA</name>
<keyword evidence="2" id="KW-1185">Reference proteome</keyword>
<reference evidence="1" key="1">
    <citation type="submission" date="2021-05" db="EMBL/GenBank/DDBJ databases">
        <authorList>
            <person name="Scholz U."/>
            <person name="Mascher M."/>
            <person name="Fiebig A."/>
        </authorList>
    </citation>
    <scope>NUCLEOTIDE SEQUENCE [LARGE SCALE GENOMIC DNA]</scope>
</reference>
<accession>A0ACD6A8M0</accession>
<protein>
    <submittedName>
        <fullName evidence="1">Uncharacterized protein</fullName>
    </submittedName>
</protein>
<evidence type="ECO:0000313" key="2">
    <source>
        <dbReference type="Proteomes" id="UP001732700"/>
    </source>
</evidence>
<dbReference type="EnsemblPlants" id="AVESA.00010b.r2.7CG0714760.1">
    <property type="protein sequence ID" value="AVESA.00010b.r2.7CG0714760.1.CDS.1"/>
    <property type="gene ID" value="AVESA.00010b.r2.7CG0714760"/>
</dbReference>
<evidence type="ECO:0000313" key="1">
    <source>
        <dbReference type="EnsemblPlants" id="AVESA.00010b.r2.7CG0714760.1.CDS.1"/>
    </source>
</evidence>
<proteinExistence type="predicted"/>
<dbReference type="Proteomes" id="UP001732700">
    <property type="component" value="Chromosome 7C"/>
</dbReference>
<organism evidence="1 2">
    <name type="scientific">Avena sativa</name>
    <name type="common">Oat</name>
    <dbReference type="NCBI Taxonomy" id="4498"/>
    <lineage>
        <taxon>Eukaryota</taxon>
        <taxon>Viridiplantae</taxon>
        <taxon>Streptophyta</taxon>
        <taxon>Embryophyta</taxon>
        <taxon>Tracheophyta</taxon>
        <taxon>Spermatophyta</taxon>
        <taxon>Magnoliopsida</taxon>
        <taxon>Liliopsida</taxon>
        <taxon>Poales</taxon>
        <taxon>Poaceae</taxon>
        <taxon>BOP clade</taxon>
        <taxon>Pooideae</taxon>
        <taxon>Poodae</taxon>
        <taxon>Poeae</taxon>
        <taxon>Poeae Chloroplast Group 1 (Aveneae type)</taxon>
        <taxon>Aveninae</taxon>
        <taxon>Avena</taxon>
    </lineage>
</organism>
<reference evidence="1" key="2">
    <citation type="submission" date="2025-09" db="UniProtKB">
        <authorList>
            <consortium name="EnsemblPlants"/>
        </authorList>
    </citation>
    <scope>IDENTIFICATION</scope>
</reference>